<dbReference type="InterPro" id="IPR050113">
    <property type="entry name" value="Ub_conjugating_enzyme"/>
</dbReference>
<keyword evidence="4" id="KW-1185">Reference proteome</keyword>
<dbReference type="PROSITE" id="PS50127">
    <property type="entry name" value="UBC_2"/>
    <property type="match status" value="1"/>
</dbReference>
<dbReference type="Proteomes" id="UP001359559">
    <property type="component" value="Unassembled WGS sequence"/>
</dbReference>
<name>A0AAN9K178_CLITE</name>
<comment type="caution">
    <text evidence="3">The sequence shown here is derived from an EMBL/GenBank/DDBJ whole genome shotgun (WGS) entry which is preliminary data.</text>
</comment>
<dbReference type="InterPro" id="IPR016135">
    <property type="entry name" value="UBQ-conjugating_enzyme/RWD"/>
</dbReference>
<dbReference type="InterPro" id="IPR000608">
    <property type="entry name" value="UBC"/>
</dbReference>
<dbReference type="SUPFAM" id="SSF54495">
    <property type="entry name" value="UBC-like"/>
    <property type="match status" value="1"/>
</dbReference>
<dbReference type="Gene3D" id="3.10.110.10">
    <property type="entry name" value="Ubiquitin Conjugating Enzyme"/>
    <property type="match status" value="1"/>
</dbReference>
<dbReference type="AlphaFoldDB" id="A0AAN9K178"/>
<evidence type="ECO:0000313" key="3">
    <source>
        <dbReference type="EMBL" id="KAK7308922.1"/>
    </source>
</evidence>
<dbReference type="EMBL" id="JAYKXN010000002">
    <property type="protein sequence ID" value="KAK7308922.1"/>
    <property type="molecule type" value="Genomic_DNA"/>
</dbReference>
<sequence length="90" mass="10419">MRIYFSRSYTSQNLMSGDSGISAFPEEDNILCWKGTIIGSKDTVFRGTEYKLSLSFPNDYPFTLRRSSLKPHASIPMWVCMAIFAWTFFR</sequence>
<keyword evidence="1" id="KW-0472">Membrane</keyword>
<proteinExistence type="predicted"/>
<gene>
    <name evidence="3" type="ORF">RJT34_05261</name>
</gene>
<feature type="domain" description="UBC core" evidence="2">
    <location>
        <begin position="1"/>
        <end position="90"/>
    </location>
</feature>
<accession>A0AAN9K178</accession>
<reference evidence="3 4" key="1">
    <citation type="submission" date="2024-01" db="EMBL/GenBank/DDBJ databases">
        <title>The genomes of 5 underutilized Papilionoideae crops provide insights into root nodulation and disease resistance.</title>
        <authorList>
            <person name="Yuan L."/>
        </authorList>
    </citation>
    <scope>NUCLEOTIDE SEQUENCE [LARGE SCALE GENOMIC DNA]</scope>
    <source>
        <strain evidence="3">LY-2023</strain>
        <tissue evidence="3">Leaf</tissue>
    </source>
</reference>
<organism evidence="3 4">
    <name type="scientific">Clitoria ternatea</name>
    <name type="common">Butterfly pea</name>
    <dbReference type="NCBI Taxonomy" id="43366"/>
    <lineage>
        <taxon>Eukaryota</taxon>
        <taxon>Viridiplantae</taxon>
        <taxon>Streptophyta</taxon>
        <taxon>Embryophyta</taxon>
        <taxon>Tracheophyta</taxon>
        <taxon>Spermatophyta</taxon>
        <taxon>Magnoliopsida</taxon>
        <taxon>eudicotyledons</taxon>
        <taxon>Gunneridae</taxon>
        <taxon>Pentapetalae</taxon>
        <taxon>rosids</taxon>
        <taxon>fabids</taxon>
        <taxon>Fabales</taxon>
        <taxon>Fabaceae</taxon>
        <taxon>Papilionoideae</taxon>
        <taxon>50 kb inversion clade</taxon>
        <taxon>NPAAA clade</taxon>
        <taxon>indigoferoid/millettioid clade</taxon>
        <taxon>Phaseoleae</taxon>
        <taxon>Clitoria</taxon>
    </lineage>
</organism>
<evidence type="ECO:0000313" key="4">
    <source>
        <dbReference type="Proteomes" id="UP001359559"/>
    </source>
</evidence>
<keyword evidence="1" id="KW-0812">Transmembrane</keyword>
<dbReference type="PANTHER" id="PTHR24067">
    <property type="entry name" value="UBIQUITIN-CONJUGATING ENZYME E2"/>
    <property type="match status" value="1"/>
</dbReference>
<feature type="transmembrane region" description="Helical" evidence="1">
    <location>
        <begin position="73"/>
        <end position="89"/>
    </location>
</feature>
<keyword evidence="1" id="KW-1133">Transmembrane helix</keyword>
<dbReference type="Pfam" id="PF00179">
    <property type="entry name" value="UQ_con"/>
    <property type="match status" value="1"/>
</dbReference>
<evidence type="ECO:0000256" key="1">
    <source>
        <dbReference type="SAM" id="Phobius"/>
    </source>
</evidence>
<protein>
    <recommendedName>
        <fullName evidence="2">UBC core domain-containing protein</fullName>
    </recommendedName>
</protein>
<evidence type="ECO:0000259" key="2">
    <source>
        <dbReference type="PROSITE" id="PS50127"/>
    </source>
</evidence>